<organism evidence="4">
    <name type="scientific">Guillardia theta (strain CCMP2712)</name>
    <name type="common">Cryptophyte</name>
    <dbReference type="NCBI Taxonomy" id="905079"/>
    <lineage>
        <taxon>Eukaryota</taxon>
        <taxon>Cryptophyceae</taxon>
        <taxon>Pyrenomonadales</taxon>
        <taxon>Geminigeraceae</taxon>
        <taxon>Guillardia</taxon>
    </lineage>
</organism>
<feature type="compositionally biased region" description="Acidic residues" evidence="2">
    <location>
        <begin position="116"/>
        <end position="125"/>
    </location>
</feature>
<dbReference type="CDD" id="cd00084">
    <property type="entry name" value="HMG-box_SF"/>
    <property type="match status" value="1"/>
</dbReference>
<reference evidence="5" key="3">
    <citation type="submission" date="2016-03" db="UniProtKB">
        <authorList>
            <consortium name="EnsemblProtists"/>
        </authorList>
    </citation>
    <scope>IDENTIFICATION</scope>
</reference>
<evidence type="ECO:0000256" key="2">
    <source>
        <dbReference type="SAM" id="MobiDB-lite"/>
    </source>
</evidence>
<name>L1IM53_GUITC</name>
<dbReference type="RefSeq" id="XP_005824333.1">
    <property type="nucleotide sequence ID" value="XM_005824276.1"/>
</dbReference>
<dbReference type="EnsemblProtists" id="EKX37353">
    <property type="protein sequence ID" value="EKX37353"/>
    <property type="gene ID" value="GUITHDRAFT_116466"/>
</dbReference>
<dbReference type="SUPFAM" id="SSF47095">
    <property type="entry name" value="HMG-box"/>
    <property type="match status" value="1"/>
</dbReference>
<feature type="DNA-binding region" description="HMG box" evidence="1">
    <location>
        <begin position="44"/>
        <end position="103"/>
    </location>
</feature>
<feature type="region of interest" description="Disordered" evidence="2">
    <location>
        <begin position="95"/>
        <end position="134"/>
    </location>
</feature>
<evidence type="ECO:0000256" key="1">
    <source>
        <dbReference type="PROSITE-ProRule" id="PRU00267"/>
    </source>
</evidence>
<proteinExistence type="predicted"/>
<dbReference type="AlphaFoldDB" id="L1IM53"/>
<keyword evidence="1" id="KW-0539">Nucleus</keyword>
<keyword evidence="6" id="KW-1185">Reference proteome</keyword>
<evidence type="ECO:0000313" key="5">
    <source>
        <dbReference type="EnsemblProtists" id="EKX37353"/>
    </source>
</evidence>
<dbReference type="GO" id="GO:0003677">
    <property type="term" value="F:DNA binding"/>
    <property type="evidence" value="ECO:0007669"/>
    <property type="project" value="UniProtKB-UniRule"/>
</dbReference>
<dbReference type="PROSITE" id="PS50118">
    <property type="entry name" value="HMG_BOX_2"/>
    <property type="match status" value="1"/>
</dbReference>
<dbReference type="HOGENOM" id="CLU_1900222_0_0_1"/>
<dbReference type="Pfam" id="PF09011">
    <property type="entry name" value="HMG_box_2"/>
    <property type="match status" value="1"/>
</dbReference>
<dbReference type="GeneID" id="17294073"/>
<reference evidence="4 6" key="1">
    <citation type="journal article" date="2012" name="Nature">
        <title>Algal genomes reveal evolutionary mosaicism and the fate of nucleomorphs.</title>
        <authorList>
            <consortium name="DOE Joint Genome Institute"/>
            <person name="Curtis B.A."/>
            <person name="Tanifuji G."/>
            <person name="Burki F."/>
            <person name="Gruber A."/>
            <person name="Irimia M."/>
            <person name="Maruyama S."/>
            <person name="Arias M.C."/>
            <person name="Ball S.G."/>
            <person name="Gile G.H."/>
            <person name="Hirakawa Y."/>
            <person name="Hopkins J.F."/>
            <person name="Kuo A."/>
            <person name="Rensing S.A."/>
            <person name="Schmutz J."/>
            <person name="Symeonidi A."/>
            <person name="Elias M."/>
            <person name="Eveleigh R.J."/>
            <person name="Herman E.K."/>
            <person name="Klute M.J."/>
            <person name="Nakayama T."/>
            <person name="Obornik M."/>
            <person name="Reyes-Prieto A."/>
            <person name="Armbrust E.V."/>
            <person name="Aves S.J."/>
            <person name="Beiko R.G."/>
            <person name="Coutinho P."/>
            <person name="Dacks J.B."/>
            <person name="Durnford D.G."/>
            <person name="Fast N.M."/>
            <person name="Green B.R."/>
            <person name="Grisdale C.J."/>
            <person name="Hempel F."/>
            <person name="Henrissat B."/>
            <person name="Hoppner M.P."/>
            <person name="Ishida K."/>
            <person name="Kim E."/>
            <person name="Koreny L."/>
            <person name="Kroth P.G."/>
            <person name="Liu Y."/>
            <person name="Malik S.B."/>
            <person name="Maier U.G."/>
            <person name="McRose D."/>
            <person name="Mock T."/>
            <person name="Neilson J.A."/>
            <person name="Onodera N.T."/>
            <person name="Poole A.M."/>
            <person name="Pritham E.J."/>
            <person name="Richards T.A."/>
            <person name="Rocap G."/>
            <person name="Roy S.W."/>
            <person name="Sarai C."/>
            <person name="Schaack S."/>
            <person name="Shirato S."/>
            <person name="Slamovits C.H."/>
            <person name="Spencer D.F."/>
            <person name="Suzuki S."/>
            <person name="Worden A.Z."/>
            <person name="Zauner S."/>
            <person name="Barry K."/>
            <person name="Bell C."/>
            <person name="Bharti A.K."/>
            <person name="Crow J.A."/>
            <person name="Grimwood J."/>
            <person name="Kramer R."/>
            <person name="Lindquist E."/>
            <person name="Lucas S."/>
            <person name="Salamov A."/>
            <person name="McFadden G.I."/>
            <person name="Lane C.E."/>
            <person name="Keeling P.J."/>
            <person name="Gray M.W."/>
            <person name="Grigoriev I.V."/>
            <person name="Archibald J.M."/>
        </authorList>
    </citation>
    <scope>NUCLEOTIDE SEQUENCE</scope>
    <source>
        <strain evidence="4 6">CCMP2712</strain>
    </source>
</reference>
<dbReference type="InterPro" id="IPR009071">
    <property type="entry name" value="HMG_box_dom"/>
</dbReference>
<evidence type="ECO:0000259" key="3">
    <source>
        <dbReference type="PROSITE" id="PS50118"/>
    </source>
</evidence>
<sequence>MLLTLNGPVSGLPVSQLHVPMPMSMPMAADHSHKKRKLDKADRKPRTPSAYNLFVKEEGDRMRQTGQFDSQTDLMRELGAAWKRLTPGERLVWENKAKTHEAEGGDVGIESSSVPDTEEPEEATESEEKKKKKT</sequence>
<dbReference type="EMBL" id="JH993060">
    <property type="protein sequence ID" value="EKX37353.1"/>
    <property type="molecule type" value="Genomic_DNA"/>
</dbReference>
<dbReference type="PaxDb" id="55529-EKX37353"/>
<gene>
    <name evidence="4" type="ORF">GUITHDRAFT_116466</name>
</gene>
<dbReference type="OrthoDB" id="6247875at2759"/>
<dbReference type="Gene3D" id="1.10.30.10">
    <property type="entry name" value="High mobility group box domain"/>
    <property type="match status" value="1"/>
</dbReference>
<reference evidence="6" key="2">
    <citation type="submission" date="2012-11" db="EMBL/GenBank/DDBJ databases">
        <authorList>
            <person name="Kuo A."/>
            <person name="Curtis B.A."/>
            <person name="Tanifuji G."/>
            <person name="Burki F."/>
            <person name="Gruber A."/>
            <person name="Irimia M."/>
            <person name="Maruyama S."/>
            <person name="Arias M.C."/>
            <person name="Ball S.G."/>
            <person name="Gile G.H."/>
            <person name="Hirakawa Y."/>
            <person name="Hopkins J.F."/>
            <person name="Rensing S.A."/>
            <person name="Schmutz J."/>
            <person name="Symeonidi A."/>
            <person name="Elias M."/>
            <person name="Eveleigh R.J."/>
            <person name="Herman E.K."/>
            <person name="Klute M.J."/>
            <person name="Nakayama T."/>
            <person name="Obornik M."/>
            <person name="Reyes-Prieto A."/>
            <person name="Armbrust E.V."/>
            <person name="Aves S.J."/>
            <person name="Beiko R.G."/>
            <person name="Coutinho P."/>
            <person name="Dacks J.B."/>
            <person name="Durnford D.G."/>
            <person name="Fast N.M."/>
            <person name="Green B.R."/>
            <person name="Grisdale C."/>
            <person name="Hempe F."/>
            <person name="Henrissat B."/>
            <person name="Hoppner M.P."/>
            <person name="Ishida K.-I."/>
            <person name="Kim E."/>
            <person name="Koreny L."/>
            <person name="Kroth P.G."/>
            <person name="Liu Y."/>
            <person name="Malik S.-B."/>
            <person name="Maier U.G."/>
            <person name="McRose D."/>
            <person name="Mock T."/>
            <person name="Neilson J.A."/>
            <person name="Onodera N.T."/>
            <person name="Poole A.M."/>
            <person name="Pritham E.J."/>
            <person name="Richards T.A."/>
            <person name="Rocap G."/>
            <person name="Roy S.W."/>
            <person name="Sarai C."/>
            <person name="Schaack S."/>
            <person name="Shirato S."/>
            <person name="Slamovits C.H."/>
            <person name="Spencer D.F."/>
            <person name="Suzuki S."/>
            <person name="Worden A.Z."/>
            <person name="Zauner S."/>
            <person name="Barry K."/>
            <person name="Bell C."/>
            <person name="Bharti A.K."/>
            <person name="Crow J.A."/>
            <person name="Grimwood J."/>
            <person name="Kramer R."/>
            <person name="Lindquist E."/>
            <person name="Lucas S."/>
            <person name="Salamov A."/>
            <person name="McFadden G.I."/>
            <person name="Lane C.E."/>
            <person name="Keeling P.J."/>
            <person name="Gray M.W."/>
            <person name="Grigoriev I.V."/>
            <person name="Archibald J.M."/>
        </authorList>
    </citation>
    <scope>NUCLEOTIDE SEQUENCE</scope>
    <source>
        <strain evidence="6">CCMP2712</strain>
    </source>
</reference>
<dbReference type="GO" id="GO:0005634">
    <property type="term" value="C:nucleus"/>
    <property type="evidence" value="ECO:0007669"/>
    <property type="project" value="UniProtKB-UniRule"/>
</dbReference>
<dbReference type="SMART" id="SM00398">
    <property type="entry name" value="HMG"/>
    <property type="match status" value="1"/>
</dbReference>
<feature type="region of interest" description="Disordered" evidence="2">
    <location>
        <begin position="24"/>
        <end position="48"/>
    </location>
</feature>
<evidence type="ECO:0000313" key="4">
    <source>
        <dbReference type="EMBL" id="EKX37353.1"/>
    </source>
</evidence>
<protein>
    <recommendedName>
        <fullName evidence="3">HMG box domain-containing protein</fullName>
    </recommendedName>
</protein>
<accession>L1IM53</accession>
<evidence type="ECO:0000313" key="6">
    <source>
        <dbReference type="Proteomes" id="UP000011087"/>
    </source>
</evidence>
<keyword evidence="1" id="KW-0238">DNA-binding</keyword>
<dbReference type="InterPro" id="IPR036910">
    <property type="entry name" value="HMG_box_dom_sf"/>
</dbReference>
<feature type="domain" description="HMG box" evidence="3">
    <location>
        <begin position="44"/>
        <end position="103"/>
    </location>
</feature>
<dbReference type="Proteomes" id="UP000011087">
    <property type="component" value="Unassembled WGS sequence"/>
</dbReference>
<dbReference type="KEGG" id="gtt:GUITHDRAFT_116466"/>